<dbReference type="Gene3D" id="1.20.1280.50">
    <property type="match status" value="1"/>
</dbReference>
<reference evidence="2 3" key="1">
    <citation type="journal article" date="2009" name="Nat. Genet.">
        <title>The genome of the cucumber, Cucumis sativus L.</title>
        <authorList>
            <person name="Huang S."/>
            <person name="Li R."/>
            <person name="Zhang Z."/>
            <person name="Li L."/>
            <person name="Gu X."/>
            <person name="Fan W."/>
            <person name="Lucas W.J."/>
            <person name="Wang X."/>
            <person name="Xie B."/>
            <person name="Ni P."/>
            <person name="Ren Y."/>
            <person name="Zhu H."/>
            <person name="Li J."/>
            <person name="Lin K."/>
            <person name="Jin W."/>
            <person name="Fei Z."/>
            <person name="Li G."/>
            <person name="Staub J."/>
            <person name="Kilian A."/>
            <person name="van der Vossen E.A."/>
            <person name="Wu Y."/>
            <person name="Guo J."/>
            <person name="He J."/>
            <person name="Jia Z."/>
            <person name="Ren Y."/>
            <person name="Tian G."/>
            <person name="Lu Y."/>
            <person name="Ruan J."/>
            <person name="Qian W."/>
            <person name="Wang M."/>
            <person name="Huang Q."/>
            <person name="Li B."/>
            <person name="Xuan Z."/>
            <person name="Cao J."/>
            <person name="Asan"/>
            <person name="Wu Z."/>
            <person name="Zhang J."/>
            <person name="Cai Q."/>
            <person name="Bai Y."/>
            <person name="Zhao B."/>
            <person name="Han Y."/>
            <person name="Li Y."/>
            <person name="Li X."/>
            <person name="Wang S."/>
            <person name="Shi Q."/>
            <person name="Liu S."/>
            <person name="Cho W.K."/>
            <person name="Kim J.Y."/>
            <person name="Xu Y."/>
            <person name="Heller-Uszynska K."/>
            <person name="Miao H."/>
            <person name="Cheng Z."/>
            <person name="Zhang S."/>
            <person name="Wu J."/>
            <person name="Yang Y."/>
            <person name="Kang H."/>
            <person name="Li M."/>
            <person name="Liang H."/>
            <person name="Ren X."/>
            <person name="Shi Z."/>
            <person name="Wen M."/>
            <person name="Jian M."/>
            <person name="Yang H."/>
            <person name="Zhang G."/>
            <person name="Yang Z."/>
            <person name="Chen R."/>
            <person name="Liu S."/>
            <person name="Li J."/>
            <person name="Ma L."/>
            <person name="Liu H."/>
            <person name="Zhou Y."/>
            <person name="Zhao J."/>
            <person name="Fang X."/>
            <person name="Li G."/>
            <person name="Fang L."/>
            <person name="Li Y."/>
            <person name="Liu D."/>
            <person name="Zheng H."/>
            <person name="Zhang Y."/>
            <person name="Qin N."/>
            <person name="Li Z."/>
            <person name="Yang G."/>
            <person name="Yang S."/>
            <person name="Bolund L."/>
            <person name="Kristiansen K."/>
            <person name="Zheng H."/>
            <person name="Li S."/>
            <person name="Zhang X."/>
            <person name="Yang H."/>
            <person name="Wang J."/>
            <person name="Sun R."/>
            <person name="Zhang B."/>
            <person name="Jiang S."/>
            <person name="Wang J."/>
            <person name="Du Y."/>
            <person name="Li S."/>
        </authorList>
    </citation>
    <scope>NUCLEOTIDE SEQUENCE [LARGE SCALE GENOMIC DNA]</scope>
    <source>
        <strain evidence="3">cv. 9930</strain>
    </source>
</reference>
<dbReference type="PANTHER" id="PTHR31672">
    <property type="entry name" value="BNACNNG10540D PROTEIN"/>
    <property type="match status" value="1"/>
</dbReference>
<dbReference type="SMART" id="SM00256">
    <property type="entry name" value="FBOX"/>
    <property type="match status" value="1"/>
</dbReference>
<dbReference type="InterPro" id="IPR050796">
    <property type="entry name" value="SCF_F-box_component"/>
</dbReference>
<dbReference type="InterPro" id="IPR017451">
    <property type="entry name" value="F-box-assoc_interact_dom"/>
</dbReference>
<dbReference type="CDD" id="cd09917">
    <property type="entry name" value="F-box_SF"/>
    <property type="match status" value="1"/>
</dbReference>
<feature type="domain" description="F-box" evidence="1">
    <location>
        <begin position="12"/>
        <end position="52"/>
    </location>
</feature>
<dbReference type="AlphaFoldDB" id="A0A0A0LCZ3"/>
<dbReference type="Gramene" id="KGN59658">
    <property type="protein sequence ID" value="KGN59658"/>
    <property type="gene ID" value="Csa_3G836430"/>
</dbReference>
<keyword evidence="3" id="KW-1185">Reference proteome</keyword>
<accession>A0A0A0LCZ3</accession>
<evidence type="ECO:0000259" key="1">
    <source>
        <dbReference type="SMART" id="SM00256"/>
    </source>
</evidence>
<dbReference type="Proteomes" id="UP000029981">
    <property type="component" value="Chromosome 3"/>
</dbReference>
<dbReference type="InterPro" id="IPR001810">
    <property type="entry name" value="F-box_dom"/>
</dbReference>
<reference evidence="2 3" key="3">
    <citation type="journal article" date="2010" name="BMC Genomics">
        <title>Transcriptome sequencing and comparative analysis of cucumber flowers with different sex types.</title>
        <authorList>
            <person name="Guo S."/>
            <person name="Zheng Y."/>
            <person name="Joung J.G."/>
            <person name="Liu S."/>
            <person name="Zhang Z."/>
            <person name="Crasta O.R."/>
            <person name="Sobral B.W."/>
            <person name="Xu Y."/>
            <person name="Huang S."/>
            <person name="Fei Z."/>
        </authorList>
    </citation>
    <scope>NUCLEOTIDE SEQUENCE [LARGE SCALE GENOMIC DNA]</scope>
    <source>
        <strain evidence="3">cv. 9930</strain>
    </source>
</reference>
<evidence type="ECO:0000313" key="3">
    <source>
        <dbReference type="Proteomes" id="UP000029981"/>
    </source>
</evidence>
<reference evidence="2 3" key="2">
    <citation type="journal article" date="2009" name="PLoS ONE">
        <title>An integrated genetic and cytogenetic map of the cucumber genome.</title>
        <authorList>
            <person name="Ren Y."/>
            <person name="Zhang Z."/>
            <person name="Liu J."/>
            <person name="Staub J.E."/>
            <person name="Han Y."/>
            <person name="Cheng Z."/>
            <person name="Li X."/>
            <person name="Lu J."/>
            <person name="Miao H."/>
            <person name="Kang H."/>
            <person name="Xie B."/>
            <person name="Gu X."/>
            <person name="Wang X."/>
            <person name="Du Y."/>
            <person name="Jin W."/>
            <person name="Huang S."/>
        </authorList>
    </citation>
    <scope>NUCLEOTIDE SEQUENCE [LARGE SCALE GENOMIC DNA]</scope>
    <source>
        <strain evidence="3">cv. 9930</strain>
    </source>
</reference>
<protein>
    <recommendedName>
        <fullName evidence="1">F-box domain-containing protein</fullName>
    </recommendedName>
</protein>
<name>A0A0A0LCZ3_CUCSA</name>
<dbReference type="NCBIfam" id="TIGR01640">
    <property type="entry name" value="F_box_assoc_1"/>
    <property type="match status" value="1"/>
</dbReference>
<organism evidence="2 3">
    <name type="scientific">Cucumis sativus</name>
    <name type="common">Cucumber</name>
    <dbReference type="NCBI Taxonomy" id="3659"/>
    <lineage>
        <taxon>Eukaryota</taxon>
        <taxon>Viridiplantae</taxon>
        <taxon>Streptophyta</taxon>
        <taxon>Embryophyta</taxon>
        <taxon>Tracheophyta</taxon>
        <taxon>Spermatophyta</taxon>
        <taxon>Magnoliopsida</taxon>
        <taxon>eudicotyledons</taxon>
        <taxon>Gunneridae</taxon>
        <taxon>Pentapetalae</taxon>
        <taxon>rosids</taxon>
        <taxon>fabids</taxon>
        <taxon>Cucurbitales</taxon>
        <taxon>Cucurbitaceae</taxon>
        <taxon>Benincaseae</taxon>
        <taxon>Cucumis</taxon>
    </lineage>
</organism>
<proteinExistence type="predicted"/>
<gene>
    <name evidence="2" type="ORF">Csa_3G836430</name>
</gene>
<dbReference type="Pfam" id="PF00646">
    <property type="entry name" value="F-box"/>
    <property type="match status" value="1"/>
</dbReference>
<sequence length="412" mass="48243">MKSRRRSQNPQFPSHIIETILSKLSFFILLNLRPVCKAWNNLILTSKLLNLNSKANLFAHITPYQKLYCIDFDSKILKEGKKNCIVRSFTFHPRFFTFKMVNSCNGLFCFVNTEMISDQCEKKSFGLKQPLAIILNPMTNEELSLNNSLKFYPGSSFGFGYSPNKKQYKIVKLSLIKIPHLRSSYVASHLRSSYVAEIFTIGKFARGRHGKWRQNRVPAVRVLWSFGVYLNGSLYWKAYNTTRIRANAVLLRFDVEDEKFEVVSFPQVVRDDAFLISSNIWIFNNTLYVSYFDSKIDMGSFHVWKMMEEDYSWVKLEQKFAIMKSIKDHFSLMMVSYIRDYMIRCHFQLIKVFEDETMLFLISQRALILYDSKIDQFEAVHDELNQDQDGKLCIHEIDSLNFDSLAKTLGVN</sequence>
<dbReference type="InterPro" id="IPR036047">
    <property type="entry name" value="F-box-like_dom_sf"/>
</dbReference>
<evidence type="ECO:0000313" key="2">
    <source>
        <dbReference type="EMBL" id="KGN59658.1"/>
    </source>
</evidence>
<dbReference type="EMBL" id="CM002924">
    <property type="protein sequence ID" value="KGN59658.1"/>
    <property type="molecule type" value="Genomic_DNA"/>
</dbReference>
<dbReference type="InterPro" id="IPR013187">
    <property type="entry name" value="F-box-assoc_dom_typ3"/>
</dbReference>
<dbReference type="SUPFAM" id="SSF81383">
    <property type="entry name" value="F-box domain"/>
    <property type="match status" value="1"/>
</dbReference>
<reference evidence="2 3" key="4">
    <citation type="journal article" date="2011" name="BMC Genomics">
        <title>RNA-Seq improves annotation of protein-coding genes in the cucumber genome.</title>
        <authorList>
            <person name="Li Z."/>
            <person name="Zhang Z."/>
            <person name="Yan P."/>
            <person name="Huang S."/>
            <person name="Fei Z."/>
            <person name="Lin K."/>
        </authorList>
    </citation>
    <scope>NUCLEOTIDE SEQUENCE [LARGE SCALE GENOMIC DNA]</scope>
    <source>
        <strain evidence="3">cv. 9930</strain>
    </source>
</reference>
<dbReference type="Pfam" id="PF08268">
    <property type="entry name" value="FBA_3"/>
    <property type="match status" value="1"/>
</dbReference>